<reference evidence="1" key="1">
    <citation type="submission" date="2020-08" db="EMBL/GenBank/DDBJ databases">
        <title>Multicomponent nature underlies the extraordinary mechanical properties of spider dragline silk.</title>
        <authorList>
            <person name="Kono N."/>
            <person name="Nakamura H."/>
            <person name="Mori M."/>
            <person name="Yoshida Y."/>
            <person name="Ohtoshi R."/>
            <person name="Malay A.D."/>
            <person name="Moran D.A.P."/>
            <person name="Tomita M."/>
            <person name="Numata K."/>
            <person name="Arakawa K."/>
        </authorList>
    </citation>
    <scope>NUCLEOTIDE SEQUENCE</scope>
</reference>
<dbReference type="AlphaFoldDB" id="A0A8X6S946"/>
<proteinExistence type="predicted"/>
<evidence type="ECO:0000313" key="2">
    <source>
        <dbReference type="Proteomes" id="UP000887159"/>
    </source>
</evidence>
<comment type="caution">
    <text evidence="1">The sequence shown here is derived from an EMBL/GenBank/DDBJ whole genome shotgun (WGS) entry which is preliminary data.</text>
</comment>
<gene>
    <name evidence="1" type="ORF">TNCV_3506281</name>
</gene>
<sequence length="87" mass="10148">MRTRSDRDVYPILNHTITPDFVRLFKIIMDNLDHSSFPPTALGRQDDEEVTPGLRPLQYVQSKTFPEEEDLNYSNTLAFRYVMLVDG</sequence>
<dbReference type="EMBL" id="BMAU01021233">
    <property type="protein sequence ID" value="GFY02748.1"/>
    <property type="molecule type" value="Genomic_DNA"/>
</dbReference>
<organism evidence="1 2">
    <name type="scientific">Trichonephila clavipes</name>
    <name type="common">Golden silk orbweaver</name>
    <name type="synonym">Nephila clavipes</name>
    <dbReference type="NCBI Taxonomy" id="2585209"/>
    <lineage>
        <taxon>Eukaryota</taxon>
        <taxon>Metazoa</taxon>
        <taxon>Ecdysozoa</taxon>
        <taxon>Arthropoda</taxon>
        <taxon>Chelicerata</taxon>
        <taxon>Arachnida</taxon>
        <taxon>Araneae</taxon>
        <taxon>Araneomorphae</taxon>
        <taxon>Entelegynae</taxon>
        <taxon>Araneoidea</taxon>
        <taxon>Nephilidae</taxon>
        <taxon>Trichonephila</taxon>
    </lineage>
</organism>
<keyword evidence="2" id="KW-1185">Reference proteome</keyword>
<protein>
    <submittedName>
        <fullName evidence="1">Uncharacterized protein</fullName>
    </submittedName>
</protein>
<accession>A0A8X6S946</accession>
<dbReference type="Proteomes" id="UP000887159">
    <property type="component" value="Unassembled WGS sequence"/>
</dbReference>
<name>A0A8X6S946_TRICX</name>
<evidence type="ECO:0000313" key="1">
    <source>
        <dbReference type="EMBL" id="GFY02748.1"/>
    </source>
</evidence>